<evidence type="ECO:0000313" key="6">
    <source>
        <dbReference type="EMBL" id="UNK46284.1"/>
    </source>
</evidence>
<dbReference type="SUPFAM" id="SSF53850">
    <property type="entry name" value="Periplasmic binding protein-like II"/>
    <property type="match status" value="1"/>
</dbReference>
<dbReference type="InterPro" id="IPR030678">
    <property type="entry name" value="Peptide/Ni-bd"/>
</dbReference>
<dbReference type="Gene3D" id="3.10.105.10">
    <property type="entry name" value="Dipeptide-binding Protein, Domain 3"/>
    <property type="match status" value="1"/>
</dbReference>
<evidence type="ECO:0000256" key="2">
    <source>
        <dbReference type="ARBA" id="ARBA00005695"/>
    </source>
</evidence>
<dbReference type="InterPro" id="IPR023765">
    <property type="entry name" value="SBP_5_CS"/>
</dbReference>
<dbReference type="PROSITE" id="PS01040">
    <property type="entry name" value="SBP_BACTERIAL_5"/>
    <property type="match status" value="1"/>
</dbReference>
<dbReference type="Pfam" id="PF00496">
    <property type="entry name" value="SBP_bac_5"/>
    <property type="match status" value="1"/>
</dbReference>
<name>A0ABY3W7H4_9MICC</name>
<feature type="signal peptide" evidence="4">
    <location>
        <begin position="1"/>
        <end position="34"/>
    </location>
</feature>
<feature type="domain" description="Solute-binding protein family 5" evidence="5">
    <location>
        <begin position="89"/>
        <end position="437"/>
    </location>
</feature>
<reference evidence="6 7" key="1">
    <citation type="submission" date="2022-03" db="EMBL/GenBank/DDBJ databases">
        <title>Isotopic signatures of nitrous oxide derived from detoxification processes.</title>
        <authorList>
            <person name="Behrendt U."/>
            <person name="Buchen C."/>
            <person name="Well R."/>
            <person name="Ulrich A."/>
            <person name="Rohe L."/>
            <person name="Kolb S."/>
            <person name="Schloter M."/>
            <person name="Horn M.A."/>
            <person name="Augustin J."/>
        </authorList>
    </citation>
    <scope>NUCLEOTIDE SEQUENCE [LARGE SCALE GENOMIC DNA]</scope>
    <source>
        <strain evidence="6 7">S4-C24</strain>
    </source>
</reference>
<gene>
    <name evidence="6" type="ORF">MNQ99_02650</name>
</gene>
<dbReference type="Proteomes" id="UP000829069">
    <property type="component" value="Chromosome"/>
</dbReference>
<comment type="subcellular location">
    <subcellularLocation>
        <location evidence="1">Cell membrane</location>
        <topology evidence="1">Lipid-anchor</topology>
    </subcellularLocation>
</comment>
<evidence type="ECO:0000256" key="1">
    <source>
        <dbReference type="ARBA" id="ARBA00004193"/>
    </source>
</evidence>
<protein>
    <submittedName>
        <fullName evidence="6">ABC transporter substrate-binding protein</fullName>
    </submittedName>
</protein>
<dbReference type="Gene3D" id="3.40.190.10">
    <property type="entry name" value="Periplasmic binding protein-like II"/>
    <property type="match status" value="1"/>
</dbReference>
<keyword evidence="3 4" id="KW-0732">Signal</keyword>
<evidence type="ECO:0000256" key="4">
    <source>
        <dbReference type="SAM" id="SignalP"/>
    </source>
</evidence>
<feature type="chain" id="PRO_5045188820" evidence="4">
    <location>
        <begin position="35"/>
        <end position="520"/>
    </location>
</feature>
<dbReference type="PANTHER" id="PTHR30290:SF83">
    <property type="entry name" value="ABC TRANSPORTER SUBSTRATE-BINDING PROTEIN"/>
    <property type="match status" value="1"/>
</dbReference>
<evidence type="ECO:0000256" key="3">
    <source>
        <dbReference type="ARBA" id="ARBA00022729"/>
    </source>
</evidence>
<dbReference type="InterPro" id="IPR000914">
    <property type="entry name" value="SBP_5_dom"/>
</dbReference>
<evidence type="ECO:0000313" key="7">
    <source>
        <dbReference type="Proteomes" id="UP000829069"/>
    </source>
</evidence>
<comment type="similarity">
    <text evidence="2">Belongs to the bacterial solute-binding protein 5 family.</text>
</comment>
<evidence type="ECO:0000259" key="5">
    <source>
        <dbReference type="Pfam" id="PF00496"/>
    </source>
</evidence>
<dbReference type="PANTHER" id="PTHR30290">
    <property type="entry name" value="PERIPLASMIC BINDING COMPONENT OF ABC TRANSPORTER"/>
    <property type="match status" value="1"/>
</dbReference>
<accession>A0ABY3W7H4</accession>
<organism evidence="6 7">
    <name type="scientific">Arthrobacter sulfonylureivorans</name>
    <dbReference type="NCBI Taxonomy" id="2486855"/>
    <lineage>
        <taxon>Bacteria</taxon>
        <taxon>Bacillati</taxon>
        <taxon>Actinomycetota</taxon>
        <taxon>Actinomycetes</taxon>
        <taxon>Micrococcales</taxon>
        <taxon>Micrococcaceae</taxon>
        <taxon>Arthrobacter</taxon>
    </lineage>
</organism>
<dbReference type="EMBL" id="CP093326">
    <property type="protein sequence ID" value="UNK46284.1"/>
    <property type="molecule type" value="Genomic_DNA"/>
</dbReference>
<dbReference type="PIRSF" id="PIRSF002741">
    <property type="entry name" value="MppA"/>
    <property type="match status" value="1"/>
</dbReference>
<sequence>MFSSDEHNTRRGSFRATIVIAAAAALTLSGCSVANSEADTAASGQALRLVLPMEPTTLEPCDSSLASTGVVVRSNITEPLIERDPTSGELHPLLATSWEATGDTEWTFTLREGVSFQDGTPFDADAAAFAINRAVNGDLSCDVEGQIFGDADLVVEAVDSLTLKVSTPDPDPVLPLRLSFIEIGAPTDAEAKVREPIGTGPYAVASWDAGLKITLQRNEDYWGDAPAYQRAEYQWRSEGTVRAAMVTGNEADIAMGLSADDGAGELGIDYPNNETVALRFSGDIAPLDDIRVRQAINFAIDKTGITQSLYAGKSEPASQIIPPGVVGYNDGLEPWEFNLQKAKELVAAAKADGVPVDQKITIVARSGQFPKIDQLTEVLQEQLKQIGLNAEAKVVETSTGLQYQVRPFILNEGAIAMVVQHGNQAGDASFSVDSYMTTDGQMSMFGTEAFDEVLSQASAQTGEERQQAFADAFAYERNEVVQFAYIARMTGVLAKGAGVAYEPNSATGDELRLAAVSPAN</sequence>
<dbReference type="RefSeq" id="WP_241914332.1">
    <property type="nucleotide sequence ID" value="NZ_CP093326.1"/>
</dbReference>
<dbReference type="InterPro" id="IPR039424">
    <property type="entry name" value="SBP_5"/>
</dbReference>
<proteinExistence type="inferred from homology"/>
<keyword evidence="7" id="KW-1185">Reference proteome</keyword>